<evidence type="ECO:0000256" key="3">
    <source>
        <dbReference type="ARBA" id="ARBA00004496"/>
    </source>
</evidence>
<dbReference type="GO" id="GO:0005737">
    <property type="term" value="C:cytoplasm"/>
    <property type="evidence" value="ECO:0007669"/>
    <property type="project" value="UniProtKB-SubCell"/>
</dbReference>
<dbReference type="PROSITE" id="PS00102">
    <property type="entry name" value="PHOSPHORYLASE"/>
    <property type="match status" value="1"/>
</dbReference>
<dbReference type="PANTHER" id="PTHR11468">
    <property type="entry name" value="GLYCOGEN PHOSPHORYLASE"/>
    <property type="match status" value="1"/>
</dbReference>
<organism evidence="14 15">
    <name type="scientific">Rivibacter subsaxonicus</name>
    <dbReference type="NCBI Taxonomy" id="457575"/>
    <lineage>
        <taxon>Bacteria</taxon>
        <taxon>Pseudomonadati</taxon>
        <taxon>Pseudomonadota</taxon>
        <taxon>Betaproteobacteria</taxon>
        <taxon>Burkholderiales</taxon>
        <taxon>Rivibacter</taxon>
    </lineage>
</organism>
<accession>A0A4Q7V7Z7</accession>
<dbReference type="InterPro" id="IPR011833">
    <property type="entry name" value="Glycg_phsphrylas"/>
</dbReference>
<dbReference type="NCBIfam" id="TIGR02093">
    <property type="entry name" value="P_ylase"/>
    <property type="match status" value="1"/>
</dbReference>
<dbReference type="Gene3D" id="3.40.50.2000">
    <property type="entry name" value="Glycogen Phosphorylase B"/>
    <property type="match status" value="2"/>
</dbReference>
<comment type="cofactor">
    <cofactor evidence="2 13">
        <name>pyridoxal 5'-phosphate</name>
        <dbReference type="ChEBI" id="CHEBI:597326"/>
    </cofactor>
</comment>
<dbReference type="PIRSF" id="PIRSF000460">
    <property type="entry name" value="Pprylas_GlgP"/>
    <property type="match status" value="1"/>
</dbReference>
<proteinExistence type="inferred from homology"/>
<dbReference type="EC" id="2.4.1.1" evidence="13"/>
<evidence type="ECO:0000256" key="2">
    <source>
        <dbReference type="ARBA" id="ARBA00001933"/>
    </source>
</evidence>
<dbReference type="Pfam" id="PF00343">
    <property type="entry name" value="Phosphorylase"/>
    <property type="match status" value="1"/>
</dbReference>
<comment type="catalytic activity">
    <reaction evidence="1 13">
        <text>[(1-&gt;4)-alpha-D-glucosyl](n) + phosphate = [(1-&gt;4)-alpha-D-glucosyl](n-1) + alpha-D-glucose 1-phosphate</text>
        <dbReference type="Rhea" id="RHEA:41732"/>
        <dbReference type="Rhea" id="RHEA-COMP:9584"/>
        <dbReference type="Rhea" id="RHEA-COMP:9586"/>
        <dbReference type="ChEBI" id="CHEBI:15444"/>
        <dbReference type="ChEBI" id="CHEBI:43474"/>
        <dbReference type="ChEBI" id="CHEBI:58601"/>
        <dbReference type="EC" id="2.4.1.1"/>
    </reaction>
</comment>
<evidence type="ECO:0000256" key="5">
    <source>
        <dbReference type="ARBA" id="ARBA00022490"/>
    </source>
</evidence>
<evidence type="ECO:0000313" key="15">
    <source>
        <dbReference type="Proteomes" id="UP000293671"/>
    </source>
</evidence>
<dbReference type="GO" id="GO:0008184">
    <property type="term" value="F:glycogen phosphorylase activity"/>
    <property type="evidence" value="ECO:0007669"/>
    <property type="project" value="InterPro"/>
</dbReference>
<evidence type="ECO:0000256" key="9">
    <source>
        <dbReference type="ARBA" id="ARBA00022898"/>
    </source>
</evidence>
<dbReference type="CDD" id="cd04300">
    <property type="entry name" value="GT35_Glycogen_Phosphorylase"/>
    <property type="match status" value="1"/>
</dbReference>
<dbReference type="AlphaFoldDB" id="A0A4Q7V7Z7"/>
<comment type="subcellular location">
    <subcellularLocation>
        <location evidence="3">Cytoplasm</location>
    </subcellularLocation>
</comment>
<dbReference type="PANTHER" id="PTHR11468:SF3">
    <property type="entry name" value="GLYCOGEN PHOSPHORYLASE, LIVER FORM"/>
    <property type="match status" value="1"/>
</dbReference>
<evidence type="ECO:0000256" key="8">
    <source>
        <dbReference type="ARBA" id="ARBA00022679"/>
    </source>
</evidence>
<feature type="modified residue" description="N6-(pyridoxal phosphate)lysine" evidence="12">
    <location>
        <position position="667"/>
    </location>
</feature>
<comment type="similarity">
    <text evidence="4 13">Belongs to the glycogen phosphorylase family.</text>
</comment>
<evidence type="ECO:0000256" key="11">
    <source>
        <dbReference type="ARBA" id="ARBA00025174"/>
    </source>
</evidence>
<gene>
    <name evidence="14" type="ORF">EV670_3661</name>
</gene>
<dbReference type="GO" id="GO:0030170">
    <property type="term" value="F:pyridoxal phosphate binding"/>
    <property type="evidence" value="ECO:0007669"/>
    <property type="project" value="InterPro"/>
</dbReference>
<keyword evidence="8 13" id="KW-0808">Transferase</keyword>
<dbReference type="EMBL" id="SHKP01000010">
    <property type="protein sequence ID" value="RZT91984.1"/>
    <property type="molecule type" value="Genomic_DNA"/>
</dbReference>
<keyword evidence="6" id="KW-0021">Allosteric enzyme</keyword>
<evidence type="ECO:0000256" key="13">
    <source>
        <dbReference type="RuleBase" id="RU000587"/>
    </source>
</evidence>
<keyword evidence="15" id="KW-1185">Reference proteome</keyword>
<dbReference type="InterPro" id="IPR035090">
    <property type="entry name" value="Pyridoxal_P_attach_site"/>
</dbReference>
<name>A0A4Q7V7Z7_9BURK</name>
<evidence type="ECO:0000256" key="4">
    <source>
        <dbReference type="ARBA" id="ARBA00006047"/>
    </source>
</evidence>
<dbReference type="InterPro" id="IPR000811">
    <property type="entry name" value="Glyco_trans_35"/>
</dbReference>
<reference evidence="14 15" key="1">
    <citation type="submission" date="2019-02" db="EMBL/GenBank/DDBJ databases">
        <title>Genomic Encyclopedia of Type Strains, Phase IV (KMG-IV): sequencing the most valuable type-strain genomes for metagenomic binning, comparative biology and taxonomic classification.</title>
        <authorList>
            <person name="Goeker M."/>
        </authorList>
    </citation>
    <scope>NUCLEOTIDE SEQUENCE [LARGE SCALE GENOMIC DNA]</scope>
    <source>
        <strain evidence="14 15">DSM 19570</strain>
    </source>
</reference>
<comment type="function">
    <text evidence="13">Allosteric enzyme that catalyzes the rate-limiting step in glycogen catabolism, the phosphorolytic cleavage of glycogen to produce glucose-1-phosphate, and plays a central role in maintaining cellular and organismal glucose homeostasis.</text>
</comment>
<evidence type="ECO:0000313" key="14">
    <source>
        <dbReference type="EMBL" id="RZT91984.1"/>
    </source>
</evidence>
<dbReference type="GO" id="GO:0005980">
    <property type="term" value="P:glycogen catabolic process"/>
    <property type="evidence" value="ECO:0007669"/>
    <property type="project" value="TreeGrafter"/>
</dbReference>
<evidence type="ECO:0000256" key="12">
    <source>
        <dbReference type="PIRSR" id="PIRSR000460-1"/>
    </source>
</evidence>
<keyword evidence="5" id="KW-0963">Cytoplasm</keyword>
<keyword evidence="7 13" id="KW-0328">Glycosyltransferase</keyword>
<keyword evidence="9 12" id="KW-0663">Pyridoxal phosphate</keyword>
<dbReference type="FunFam" id="3.40.50.2000:FF:000003">
    <property type="entry name" value="Alpha-1,4 glucan phosphorylase"/>
    <property type="match status" value="1"/>
</dbReference>
<evidence type="ECO:0000256" key="6">
    <source>
        <dbReference type="ARBA" id="ARBA00022533"/>
    </source>
</evidence>
<dbReference type="OrthoDB" id="7229284at2"/>
<dbReference type="SUPFAM" id="SSF53756">
    <property type="entry name" value="UDP-Glycosyltransferase/glycogen phosphorylase"/>
    <property type="match status" value="1"/>
</dbReference>
<comment type="caution">
    <text evidence="14">The sequence shown here is derived from an EMBL/GenBank/DDBJ whole genome shotgun (WGS) entry which is preliminary data.</text>
</comment>
<keyword evidence="10 13" id="KW-0119">Carbohydrate metabolism</keyword>
<dbReference type="FunFam" id="3.40.50.2000:FF:000153">
    <property type="entry name" value="Alpha-1,4 glucan phosphorylase"/>
    <property type="match status" value="1"/>
</dbReference>
<evidence type="ECO:0000256" key="7">
    <source>
        <dbReference type="ARBA" id="ARBA00022676"/>
    </source>
</evidence>
<protein>
    <recommendedName>
        <fullName evidence="13">Alpha-1,4 glucan phosphorylase</fullName>
        <ecNumber evidence="13">2.4.1.1</ecNumber>
    </recommendedName>
</protein>
<comment type="function">
    <text evidence="11">Phosphorylase is an important allosteric enzyme in carbohydrate metabolism. Enzymes from different sources differ in their regulatory mechanisms and in their natural substrates. However, all known phosphorylases share catalytic and structural properties.</text>
</comment>
<sequence>MMTLTPGAKRKTAAPKLGAVPAALLKRIEREAGSDAAQAAPAAWMRAVAKACRGELEERLNETMLADRASGAKRVHYLSMEFLMGRALGNALAALELDAPFAEVARHAGVEPGEVLEREHDAALGNGGLGRLAACFLDSLATLGVPSFGYGLRYRYGMFAQRIQDGRQVETPDDWQSLGDPWEVPRHELRYEVGFGGHVTAEDGCGRRWEPAQIVHADAVDFVVPGHDTRRVSVLRQWEAVAVRPLDYAAFSRGDHFGAAHDKVAAESLNWVLYPDDSTPAGRELRLKQEFFLVSASLQDILARHVGEHGSLDGLGDKVSVHLNDTHPALAVPELMRLLLDEHGLPWDAAFAACLRVMSYTNHTLMPEALETWPVRMFEALLPRHLEIVYEINRRFLAAVRLQFPGDEELVKRVSLIDESGERRVKMAALSIVASHHINGVSALHSELMVQTIFADYAQIFPGRFCNVTNGVTPRRWLAQANPTLSEVLDERLDGNGWRTDLDRLAELAPMAGDKSLQAEVRAAKLANKERLAALVRRELGIAIDPGSLFDVQVKRIHEYKRQLLNLLHVIARYQAIVANPSANWVPRTVIFAGKAASAYVAAKDIIHLIHDVARVVNSDPRVGDKLKLVFLPNYGVSLAETIMPAANLSEQISTAGTEASGTGNMKFALNGALTIGTWDGANIEMAEAVGREHFFIFGLLTEQVAKLRELGYDPRLYVEENLQLKRVIDAIARGDFSPGEPQRYRALVKSLLERDTYLLMADFAGYVQAQGAVDRLYTDGAEWDRKAILNIAGMGAFSSDRTIRDYARNIWNVAT</sequence>
<dbReference type="Proteomes" id="UP000293671">
    <property type="component" value="Unassembled WGS sequence"/>
</dbReference>
<evidence type="ECO:0000256" key="1">
    <source>
        <dbReference type="ARBA" id="ARBA00001275"/>
    </source>
</evidence>
<evidence type="ECO:0000256" key="10">
    <source>
        <dbReference type="ARBA" id="ARBA00023277"/>
    </source>
</evidence>